<reference evidence="1" key="1">
    <citation type="journal article" date="2023" name="bioRxiv">
        <title>Scaffold-level genome assemblies of two parasitoid biocontrol wasps reveal the parthenogenesis mechanism and an associated novel virus.</title>
        <authorList>
            <person name="Inwood S."/>
            <person name="Skelly J."/>
            <person name="Guhlin J."/>
            <person name="Harrop T."/>
            <person name="Goldson S."/>
            <person name="Dearden P."/>
        </authorList>
    </citation>
    <scope>NUCLEOTIDE SEQUENCE</scope>
    <source>
        <strain evidence="1">Lincoln</strain>
        <tissue evidence="1">Whole body</tissue>
    </source>
</reference>
<sequence>MSSYCASWCSINETIANVIGINHDINRDHIDQRGVEILHQYYSKLSMVLKAAFDVTSVSCTDTEFFCEQILGPLHEFTGGTYFSP</sequence>
<comment type="caution">
    <text evidence="1">The sequence shown here is derived from an EMBL/GenBank/DDBJ whole genome shotgun (WGS) entry which is preliminary data.</text>
</comment>
<evidence type="ECO:0000313" key="1">
    <source>
        <dbReference type="EMBL" id="KAK0168368.1"/>
    </source>
</evidence>
<proteinExistence type="predicted"/>
<name>A0AA39KNT6_MICHY</name>
<evidence type="ECO:0000313" key="2">
    <source>
        <dbReference type="Proteomes" id="UP001168972"/>
    </source>
</evidence>
<organism evidence="1 2">
    <name type="scientific">Microctonus hyperodae</name>
    <name type="common">Parasitoid wasp</name>
    <dbReference type="NCBI Taxonomy" id="165561"/>
    <lineage>
        <taxon>Eukaryota</taxon>
        <taxon>Metazoa</taxon>
        <taxon>Ecdysozoa</taxon>
        <taxon>Arthropoda</taxon>
        <taxon>Hexapoda</taxon>
        <taxon>Insecta</taxon>
        <taxon>Pterygota</taxon>
        <taxon>Neoptera</taxon>
        <taxon>Endopterygota</taxon>
        <taxon>Hymenoptera</taxon>
        <taxon>Apocrita</taxon>
        <taxon>Ichneumonoidea</taxon>
        <taxon>Braconidae</taxon>
        <taxon>Euphorinae</taxon>
        <taxon>Microctonus</taxon>
    </lineage>
</organism>
<keyword evidence="2" id="KW-1185">Reference proteome</keyword>
<protein>
    <submittedName>
        <fullName evidence="1">Uncharacterized protein</fullName>
    </submittedName>
</protein>
<dbReference type="EMBL" id="JAQQBR010001831">
    <property type="protein sequence ID" value="KAK0168368.1"/>
    <property type="molecule type" value="Genomic_DNA"/>
</dbReference>
<reference evidence="1" key="2">
    <citation type="submission" date="2023-03" db="EMBL/GenBank/DDBJ databases">
        <authorList>
            <person name="Inwood S.N."/>
            <person name="Skelly J.G."/>
            <person name="Guhlin J."/>
            <person name="Harrop T.W.R."/>
            <person name="Goldson S.G."/>
            <person name="Dearden P.K."/>
        </authorList>
    </citation>
    <scope>NUCLEOTIDE SEQUENCE</scope>
    <source>
        <strain evidence="1">Lincoln</strain>
        <tissue evidence="1">Whole body</tissue>
    </source>
</reference>
<accession>A0AA39KNT6</accession>
<dbReference type="AlphaFoldDB" id="A0AA39KNT6"/>
<gene>
    <name evidence="1" type="ORF">PV327_002176</name>
</gene>
<dbReference type="Proteomes" id="UP001168972">
    <property type="component" value="Unassembled WGS sequence"/>
</dbReference>